<protein>
    <recommendedName>
        <fullName evidence="3">Small CPxCG-related zinc finger protein</fullName>
    </recommendedName>
</protein>
<dbReference type="RefSeq" id="WP_332908348.1">
    <property type="nucleotide sequence ID" value="NZ_CP034345.1"/>
</dbReference>
<name>A0A6B9F3C5_9EURY</name>
<dbReference type="Proteomes" id="UP000428325">
    <property type="component" value="Chromosome"/>
</dbReference>
<evidence type="ECO:0000313" key="1">
    <source>
        <dbReference type="EMBL" id="QGX93782.1"/>
    </source>
</evidence>
<dbReference type="EMBL" id="CP034345">
    <property type="protein sequence ID" value="QGX93782.1"/>
    <property type="molecule type" value="Genomic_DNA"/>
</dbReference>
<sequence>MTANGSRSPFERLKEHYDHEELVCRECGFEDEDGTWDAEADGADIVYTHTCPRCGAKREHALGLSDRETAQEHVQEQR</sequence>
<organism evidence="1 2">
    <name type="scientific">Haloplanus rallus</name>
    <dbReference type="NCBI Taxonomy" id="1816183"/>
    <lineage>
        <taxon>Archaea</taxon>
        <taxon>Methanobacteriati</taxon>
        <taxon>Methanobacteriota</taxon>
        <taxon>Stenosarchaea group</taxon>
        <taxon>Halobacteria</taxon>
        <taxon>Halobacteriales</taxon>
        <taxon>Haloferacaceae</taxon>
        <taxon>Haloplanus</taxon>
    </lineage>
</organism>
<dbReference type="GeneID" id="88190733"/>
<dbReference type="AlphaFoldDB" id="A0A6B9F3C5"/>
<evidence type="ECO:0008006" key="3">
    <source>
        <dbReference type="Google" id="ProtNLM"/>
    </source>
</evidence>
<gene>
    <name evidence="1" type="ORF">EI982_02765</name>
</gene>
<proteinExistence type="predicted"/>
<accession>A0A6B9F3C5</accession>
<dbReference type="InterPro" id="IPR049696">
    <property type="entry name" value="HVO_0649-like"/>
</dbReference>
<dbReference type="NCBIfam" id="NF041911">
    <property type="entry name" value="HVO_0649"/>
    <property type="match status" value="1"/>
</dbReference>
<keyword evidence="2" id="KW-1185">Reference proteome</keyword>
<reference evidence="1 2" key="1">
    <citation type="submission" date="2018-12" db="EMBL/GenBank/DDBJ databases">
        <title>Complete genome sequence of Haloplanus rallus MBLA0036.</title>
        <authorList>
            <person name="Nam Y.-d."/>
            <person name="Kang J."/>
            <person name="Chung W.-H."/>
            <person name="Park Y.S."/>
        </authorList>
    </citation>
    <scope>NUCLEOTIDE SEQUENCE [LARGE SCALE GENOMIC DNA]</scope>
    <source>
        <strain evidence="1 2">MBLA0036</strain>
    </source>
</reference>
<evidence type="ECO:0000313" key="2">
    <source>
        <dbReference type="Proteomes" id="UP000428325"/>
    </source>
</evidence>
<dbReference type="KEGG" id="hra:EI982_02765"/>